<evidence type="ECO:0000313" key="1">
    <source>
        <dbReference type="Proteomes" id="UP000887576"/>
    </source>
</evidence>
<dbReference type="WBParaSite" id="JU765_v2.g17230.t1">
    <property type="protein sequence ID" value="JU765_v2.g17230.t1"/>
    <property type="gene ID" value="JU765_v2.g17230"/>
</dbReference>
<dbReference type="Proteomes" id="UP000887576">
    <property type="component" value="Unplaced"/>
</dbReference>
<reference evidence="2" key="1">
    <citation type="submission" date="2022-11" db="UniProtKB">
        <authorList>
            <consortium name="WormBaseParasite"/>
        </authorList>
    </citation>
    <scope>IDENTIFICATION</scope>
</reference>
<proteinExistence type="predicted"/>
<protein>
    <submittedName>
        <fullName evidence="2">Uncharacterized protein</fullName>
    </submittedName>
</protein>
<evidence type="ECO:0000313" key="2">
    <source>
        <dbReference type="WBParaSite" id="JU765_v2.g17230.t1"/>
    </source>
</evidence>
<sequence length="275" mass="30610">MRGGSGSSSDEEVSPRRPHQMRQRTPSEPSRDERSSSEDEGRGRGRRRRSSTPSEGRQLVSAPLAPPDLNDAVSRIRVDLPSVELDKFRGFAKGSAPSTRDRDMWMESLPIVNDVSSTAPRLDKSLRGKSNMKVTMSERQAIELHDGLYAALNLITLSNTQSVRGTEEELKYRDRALRVLSLLIHDVTVLRRESALVSVNVPQAVVPGIRKRTLDLIAENHPSVDNEMIHNLFASDMLADVKKAIKKQEKDKKESTRARGGRTREGVGAQGLRAR</sequence>
<accession>A0AC34QKE1</accession>
<name>A0AC34QKE1_9BILA</name>
<organism evidence="1 2">
    <name type="scientific">Panagrolaimus sp. JU765</name>
    <dbReference type="NCBI Taxonomy" id="591449"/>
    <lineage>
        <taxon>Eukaryota</taxon>
        <taxon>Metazoa</taxon>
        <taxon>Ecdysozoa</taxon>
        <taxon>Nematoda</taxon>
        <taxon>Chromadorea</taxon>
        <taxon>Rhabditida</taxon>
        <taxon>Tylenchina</taxon>
        <taxon>Panagrolaimomorpha</taxon>
        <taxon>Panagrolaimoidea</taxon>
        <taxon>Panagrolaimidae</taxon>
        <taxon>Panagrolaimus</taxon>
    </lineage>
</organism>